<evidence type="ECO:0000256" key="4">
    <source>
        <dbReference type="ARBA" id="ARBA00022771"/>
    </source>
</evidence>
<keyword evidence="1" id="KW-0597">Phosphoprotein</keyword>
<evidence type="ECO:0000256" key="5">
    <source>
        <dbReference type="ARBA" id="ARBA00022833"/>
    </source>
</evidence>
<dbReference type="GO" id="GO:0003950">
    <property type="term" value="F:NAD+ poly-ADP-ribosyltransferase activity"/>
    <property type="evidence" value="ECO:0007669"/>
    <property type="project" value="TreeGrafter"/>
</dbReference>
<evidence type="ECO:0000256" key="3">
    <source>
        <dbReference type="ARBA" id="ARBA00022737"/>
    </source>
</evidence>
<dbReference type="PANTHER" id="PTHR45740:SF15">
    <property type="entry name" value="ZINC FINGER CCCH TYPE DOMAIN CONTAINING 1-LIKE"/>
    <property type="match status" value="1"/>
</dbReference>
<sequence>METEILKYILDNQGAVITSDLLFNLCNTSTLSEIICNNDKFKTCLFNGTPKVVVRSPVKLCWRKDCPGCGGLHLCKSFLLTESCQFTYTRRGCIFSHDLHSGHNEIILTKFGLETLSRAQLCLLLLQSNNNLLPPICHNYNNRNGCEDTSCTRLHICEKFLNSDCSCFRTHDFLAPQPLKLLQDKRIPACMIRSLKCVYANKQALWLADKLNSRRNVNTTRLQATTYPTSSSAAFQRSSSKQQKTCIIA</sequence>
<dbReference type="STRING" id="409849.ENSPMGP00000011846"/>
<organism evidence="7 8">
    <name type="scientific">Periophthalmus magnuspinnatus</name>
    <dbReference type="NCBI Taxonomy" id="409849"/>
    <lineage>
        <taxon>Eukaryota</taxon>
        <taxon>Metazoa</taxon>
        <taxon>Chordata</taxon>
        <taxon>Craniata</taxon>
        <taxon>Vertebrata</taxon>
        <taxon>Euteleostomi</taxon>
        <taxon>Actinopterygii</taxon>
        <taxon>Neopterygii</taxon>
        <taxon>Teleostei</taxon>
        <taxon>Neoteleostei</taxon>
        <taxon>Acanthomorphata</taxon>
        <taxon>Gobiaria</taxon>
        <taxon>Gobiiformes</taxon>
        <taxon>Gobioidei</taxon>
        <taxon>Gobiidae</taxon>
        <taxon>Oxudercinae</taxon>
        <taxon>Periophthalmus</taxon>
    </lineage>
</organism>
<keyword evidence="5" id="KW-0862">Zinc</keyword>
<dbReference type="AlphaFoldDB" id="A0A3B4A5S7"/>
<dbReference type="GO" id="GO:0005634">
    <property type="term" value="C:nucleus"/>
    <property type="evidence" value="ECO:0007669"/>
    <property type="project" value="TreeGrafter"/>
</dbReference>
<dbReference type="Proteomes" id="UP000261520">
    <property type="component" value="Unplaced"/>
</dbReference>
<evidence type="ECO:0000313" key="7">
    <source>
        <dbReference type="Ensembl" id="ENSPMGP00000011846.1"/>
    </source>
</evidence>
<proteinExistence type="predicted"/>
<dbReference type="GO" id="GO:1990404">
    <property type="term" value="F:NAD+-protein mono-ADP-ribosyltransferase activity"/>
    <property type="evidence" value="ECO:0007669"/>
    <property type="project" value="TreeGrafter"/>
</dbReference>
<dbReference type="InterPro" id="IPR057602">
    <property type="entry name" value="Zfn-CCCH_PARP12"/>
</dbReference>
<evidence type="ECO:0000259" key="6">
    <source>
        <dbReference type="Pfam" id="PF25261"/>
    </source>
</evidence>
<dbReference type="InterPro" id="IPR051712">
    <property type="entry name" value="ARTD-AVP"/>
</dbReference>
<dbReference type="Ensembl" id="ENSPMGT00000012637.1">
    <property type="protein sequence ID" value="ENSPMGP00000011846.1"/>
    <property type="gene ID" value="ENSPMGG00000009804.1"/>
</dbReference>
<reference evidence="7" key="1">
    <citation type="submission" date="2025-08" db="UniProtKB">
        <authorList>
            <consortium name="Ensembl"/>
        </authorList>
    </citation>
    <scope>IDENTIFICATION</scope>
</reference>
<protein>
    <recommendedName>
        <fullName evidence="6">PARP12-like CCCH zinc finger tandem domain-containing protein</fullName>
    </recommendedName>
</protein>
<dbReference type="GO" id="GO:0008270">
    <property type="term" value="F:zinc ion binding"/>
    <property type="evidence" value="ECO:0007669"/>
    <property type="project" value="UniProtKB-KW"/>
</dbReference>
<keyword evidence="2" id="KW-0479">Metal-binding</keyword>
<accession>A0A3B4A5S7</accession>
<keyword evidence="4" id="KW-0863">Zinc-finger</keyword>
<evidence type="ECO:0000256" key="2">
    <source>
        <dbReference type="ARBA" id="ARBA00022723"/>
    </source>
</evidence>
<evidence type="ECO:0000256" key="1">
    <source>
        <dbReference type="ARBA" id="ARBA00022553"/>
    </source>
</evidence>
<keyword evidence="8" id="KW-1185">Reference proteome</keyword>
<evidence type="ECO:0000313" key="8">
    <source>
        <dbReference type="Proteomes" id="UP000261520"/>
    </source>
</evidence>
<name>A0A3B4A5S7_9GOBI</name>
<dbReference type="PANTHER" id="PTHR45740">
    <property type="entry name" value="POLY [ADP-RIBOSE] POLYMERASE"/>
    <property type="match status" value="1"/>
</dbReference>
<reference evidence="7" key="2">
    <citation type="submission" date="2025-09" db="UniProtKB">
        <authorList>
            <consortium name="Ensembl"/>
        </authorList>
    </citation>
    <scope>IDENTIFICATION</scope>
</reference>
<dbReference type="Pfam" id="PF25261">
    <property type="entry name" value="zf-CCCH_PARP12"/>
    <property type="match status" value="1"/>
</dbReference>
<keyword evidence="3" id="KW-0677">Repeat</keyword>
<feature type="domain" description="PARP12-like CCCH zinc finger tandem" evidence="6">
    <location>
        <begin position="59"/>
        <end position="104"/>
    </location>
</feature>